<feature type="region of interest" description="Disordered" evidence="2">
    <location>
        <begin position="132"/>
        <end position="162"/>
    </location>
</feature>
<protein>
    <recommendedName>
        <fullName evidence="3">Potassium channel tetramerisation-type BTB domain-containing protein</fullName>
    </recommendedName>
</protein>
<dbReference type="SUPFAM" id="SSF54695">
    <property type="entry name" value="POZ domain"/>
    <property type="match status" value="1"/>
</dbReference>
<dbReference type="OrthoDB" id="1722723at2759"/>
<keyword evidence="5" id="KW-1185">Reference proteome</keyword>
<evidence type="ECO:0000313" key="4">
    <source>
        <dbReference type="EMBL" id="KAJ4829878.1"/>
    </source>
</evidence>
<comment type="pathway">
    <text evidence="1">Protein modification; protein ubiquitination.</text>
</comment>
<gene>
    <name evidence="4" type="ORF">Tsubulata_013137</name>
</gene>
<dbReference type="Proteomes" id="UP001141552">
    <property type="component" value="Unassembled WGS sequence"/>
</dbReference>
<sequence length="162" mass="16876">MALHCRPKGSPKMAVSHSSERIKLNVGGKLFQTTVSTLQSGGPDSLFSALSSQASHHDPIFIDCDPKIFSFLLSMLRTKRLPSTATHFSKQELADEGLCYGIESQLLSSIDASLGSTVTPASEGFVSAFTAGQTTAPSASPTAARSPSSTGTSSTPQRLGGD</sequence>
<reference evidence="4" key="1">
    <citation type="submission" date="2022-02" db="EMBL/GenBank/DDBJ databases">
        <authorList>
            <person name="Henning P.M."/>
            <person name="McCubbin A.G."/>
            <person name="Shore J.S."/>
        </authorList>
    </citation>
    <scope>NUCLEOTIDE SEQUENCE</scope>
    <source>
        <strain evidence="4">F60SS</strain>
        <tissue evidence="4">Leaves</tissue>
    </source>
</reference>
<reference evidence="4" key="2">
    <citation type="journal article" date="2023" name="Plants (Basel)">
        <title>Annotation of the Turnera subulata (Passifloraceae) Draft Genome Reveals the S-Locus Evolved after the Divergence of Turneroideae from Passifloroideae in a Stepwise Manner.</title>
        <authorList>
            <person name="Henning P.M."/>
            <person name="Roalson E.H."/>
            <person name="Mir W."/>
            <person name="McCubbin A.G."/>
            <person name="Shore J.S."/>
        </authorList>
    </citation>
    <scope>NUCLEOTIDE SEQUENCE</scope>
    <source>
        <strain evidence="4">F60SS</strain>
    </source>
</reference>
<dbReference type="Gene3D" id="3.30.710.10">
    <property type="entry name" value="Potassium Channel Kv1.1, Chain A"/>
    <property type="match status" value="1"/>
</dbReference>
<dbReference type="InterPro" id="IPR011333">
    <property type="entry name" value="SKP1/BTB/POZ_sf"/>
</dbReference>
<name>A0A9Q0FE92_9ROSI</name>
<feature type="domain" description="Potassium channel tetramerisation-type BTB" evidence="3">
    <location>
        <begin position="22"/>
        <end position="108"/>
    </location>
</feature>
<dbReference type="InterPro" id="IPR045068">
    <property type="entry name" value="BACURD1-3"/>
</dbReference>
<proteinExistence type="predicted"/>
<dbReference type="AlphaFoldDB" id="A0A9Q0FE92"/>
<accession>A0A9Q0FE92</accession>
<dbReference type="GO" id="GO:0051260">
    <property type="term" value="P:protein homooligomerization"/>
    <property type="evidence" value="ECO:0007669"/>
    <property type="project" value="InterPro"/>
</dbReference>
<evidence type="ECO:0000256" key="2">
    <source>
        <dbReference type="SAM" id="MobiDB-lite"/>
    </source>
</evidence>
<dbReference type="CDD" id="cd18316">
    <property type="entry name" value="BTB_POZ_KCTD-like"/>
    <property type="match status" value="1"/>
</dbReference>
<comment type="caution">
    <text evidence="4">The sequence shown here is derived from an EMBL/GenBank/DDBJ whole genome shotgun (WGS) entry which is preliminary data.</text>
</comment>
<dbReference type="PANTHER" id="PTHR11145:SF8">
    <property type="entry name" value="RE57120P"/>
    <property type="match status" value="1"/>
</dbReference>
<evidence type="ECO:0000313" key="5">
    <source>
        <dbReference type="Proteomes" id="UP001141552"/>
    </source>
</evidence>
<organism evidence="4 5">
    <name type="scientific">Turnera subulata</name>
    <dbReference type="NCBI Taxonomy" id="218843"/>
    <lineage>
        <taxon>Eukaryota</taxon>
        <taxon>Viridiplantae</taxon>
        <taxon>Streptophyta</taxon>
        <taxon>Embryophyta</taxon>
        <taxon>Tracheophyta</taxon>
        <taxon>Spermatophyta</taxon>
        <taxon>Magnoliopsida</taxon>
        <taxon>eudicotyledons</taxon>
        <taxon>Gunneridae</taxon>
        <taxon>Pentapetalae</taxon>
        <taxon>rosids</taxon>
        <taxon>fabids</taxon>
        <taxon>Malpighiales</taxon>
        <taxon>Passifloraceae</taxon>
        <taxon>Turnera</taxon>
    </lineage>
</organism>
<dbReference type="Pfam" id="PF02214">
    <property type="entry name" value="BTB_2"/>
    <property type="match status" value="1"/>
</dbReference>
<dbReference type="PANTHER" id="PTHR11145">
    <property type="entry name" value="BTB/POZ DOMAIN-CONTAINING ADAPTER FOR CUL3-MEDIATED RHOA DEGRADATION PROTEIN FAMILY MEMBER"/>
    <property type="match status" value="1"/>
</dbReference>
<evidence type="ECO:0000256" key="1">
    <source>
        <dbReference type="ARBA" id="ARBA00004906"/>
    </source>
</evidence>
<evidence type="ECO:0000259" key="3">
    <source>
        <dbReference type="Pfam" id="PF02214"/>
    </source>
</evidence>
<dbReference type="InterPro" id="IPR003131">
    <property type="entry name" value="T1-type_BTB"/>
</dbReference>
<dbReference type="EMBL" id="JAKUCV010005784">
    <property type="protein sequence ID" value="KAJ4829878.1"/>
    <property type="molecule type" value="Genomic_DNA"/>
</dbReference>